<protein>
    <submittedName>
        <fullName evidence="1">Uncharacterized protein</fullName>
    </submittedName>
</protein>
<sequence>MSDVFDLGPVRYFFGIDFFFSSEFFFLSQAKYVQDLDQASLTDQQTIEAPIELNVHFRATDGELIEDSIRYQCILWSLVYLVSLILIFCILYIF</sequence>
<accession>A0A1D6PU12</accession>
<organism evidence="1">
    <name type="scientific">Zea mays</name>
    <name type="common">Maize</name>
    <dbReference type="NCBI Taxonomy" id="4577"/>
    <lineage>
        <taxon>Eukaryota</taxon>
        <taxon>Viridiplantae</taxon>
        <taxon>Streptophyta</taxon>
        <taxon>Embryophyta</taxon>
        <taxon>Tracheophyta</taxon>
        <taxon>Spermatophyta</taxon>
        <taxon>Magnoliopsida</taxon>
        <taxon>Liliopsida</taxon>
        <taxon>Poales</taxon>
        <taxon>Poaceae</taxon>
        <taxon>PACMAD clade</taxon>
        <taxon>Panicoideae</taxon>
        <taxon>Andropogonodae</taxon>
        <taxon>Andropogoneae</taxon>
        <taxon>Tripsacinae</taxon>
        <taxon>Zea</taxon>
    </lineage>
</organism>
<proteinExistence type="predicted"/>
<evidence type="ECO:0000313" key="1">
    <source>
        <dbReference type="EMBL" id="AQK50119.1"/>
    </source>
</evidence>
<reference evidence="1" key="1">
    <citation type="submission" date="2015-12" db="EMBL/GenBank/DDBJ databases">
        <title>Update maize B73 reference genome by single molecule sequencing technologies.</title>
        <authorList>
            <consortium name="Maize Genome Sequencing Project"/>
            <person name="Ware D."/>
        </authorList>
    </citation>
    <scope>NUCLEOTIDE SEQUENCE</scope>
    <source>
        <tissue evidence="1">Seedling</tissue>
    </source>
</reference>
<dbReference type="AlphaFoldDB" id="A0A1D6PU12"/>
<dbReference type="EMBL" id="CM000780">
    <property type="protein sequence ID" value="AQK50119.1"/>
    <property type="molecule type" value="Genomic_DNA"/>
</dbReference>
<gene>
    <name evidence="1" type="ORF">ZEAMMB73_Zm00001d049362</name>
</gene>
<name>A0A1D6PU12_MAIZE</name>